<organism evidence="1">
    <name type="scientific">marine sediment metagenome</name>
    <dbReference type="NCBI Taxonomy" id="412755"/>
    <lineage>
        <taxon>unclassified sequences</taxon>
        <taxon>metagenomes</taxon>
        <taxon>ecological metagenomes</taxon>
    </lineage>
</organism>
<proteinExistence type="predicted"/>
<dbReference type="EMBL" id="LAZR01013051">
    <property type="protein sequence ID" value="KKM23798.1"/>
    <property type="molecule type" value="Genomic_DNA"/>
</dbReference>
<dbReference type="AlphaFoldDB" id="A0A0F9KNT9"/>
<evidence type="ECO:0000313" key="1">
    <source>
        <dbReference type="EMBL" id="KKM23798.1"/>
    </source>
</evidence>
<name>A0A0F9KNT9_9ZZZZ</name>
<reference evidence="1" key="1">
    <citation type="journal article" date="2015" name="Nature">
        <title>Complex archaea that bridge the gap between prokaryotes and eukaryotes.</title>
        <authorList>
            <person name="Spang A."/>
            <person name="Saw J.H."/>
            <person name="Jorgensen S.L."/>
            <person name="Zaremba-Niedzwiedzka K."/>
            <person name="Martijn J."/>
            <person name="Lind A.E."/>
            <person name="van Eijk R."/>
            <person name="Schleper C."/>
            <person name="Guy L."/>
            <person name="Ettema T.J."/>
        </authorList>
    </citation>
    <scope>NUCLEOTIDE SEQUENCE</scope>
</reference>
<sequence>MFEIEIPFPIKGIPLKPELFGRQKVDEKLIQTLSALMGFDGEARRLISCSISGSLHTVTPPLAGITNVASTGANEDVTFSDQATTEIIVLANRNNTGDVWVNVDAAAAVDIGMVLDAGGSVKFCINNMQRLNLFIVTSGNKVIILRTV</sequence>
<gene>
    <name evidence="1" type="ORF">LCGC14_1611490</name>
</gene>
<comment type="caution">
    <text evidence="1">The sequence shown here is derived from an EMBL/GenBank/DDBJ whole genome shotgun (WGS) entry which is preliminary data.</text>
</comment>
<protein>
    <submittedName>
        <fullName evidence="1">Uncharacterized protein</fullName>
    </submittedName>
</protein>
<accession>A0A0F9KNT9</accession>